<gene>
    <name evidence="1" type="ORF">A3D65_06030</name>
</gene>
<dbReference type="Proteomes" id="UP000177996">
    <property type="component" value="Unassembled WGS sequence"/>
</dbReference>
<accession>A0A1G2D438</accession>
<dbReference type="STRING" id="1798661.A3D65_06030"/>
<dbReference type="EMBL" id="MHLL01000058">
    <property type="protein sequence ID" value="OGZ07518.1"/>
    <property type="molecule type" value="Genomic_DNA"/>
</dbReference>
<organism evidence="1 2">
    <name type="scientific">Candidatus Lloydbacteria bacterium RIFCSPHIGHO2_02_FULL_50_13</name>
    <dbReference type="NCBI Taxonomy" id="1798661"/>
    <lineage>
        <taxon>Bacteria</taxon>
        <taxon>Candidatus Lloydiibacteriota</taxon>
    </lineage>
</organism>
<proteinExistence type="predicted"/>
<sequence>MANVAILYPNEHKLKDYLAKRIFEGKHALTREQAAHRNPLMVTNYLVNRVFTILREDKIRLFMSAEGVRKDLGAMTVLHLGVLNVLTQKYAEYMTVPSVRDVVTDVVETLKNGHIFLVPPPNLIP</sequence>
<comment type="caution">
    <text evidence="1">The sequence shown here is derived from an EMBL/GenBank/DDBJ whole genome shotgun (WGS) entry which is preliminary data.</text>
</comment>
<protein>
    <submittedName>
        <fullName evidence="1">Uncharacterized protein</fullName>
    </submittedName>
</protein>
<evidence type="ECO:0000313" key="2">
    <source>
        <dbReference type="Proteomes" id="UP000177996"/>
    </source>
</evidence>
<evidence type="ECO:0000313" key="1">
    <source>
        <dbReference type="EMBL" id="OGZ07518.1"/>
    </source>
</evidence>
<name>A0A1G2D438_9BACT</name>
<reference evidence="1 2" key="1">
    <citation type="journal article" date="2016" name="Nat. Commun.">
        <title>Thousands of microbial genomes shed light on interconnected biogeochemical processes in an aquifer system.</title>
        <authorList>
            <person name="Anantharaman K."/>
            <person name="Brown C.T."/>
            <person name="Hug L.A."/>
            <person name="Sharon I."/>
            <person name="Castelle C.J."/>
            <person name="Probst A.J."/>
            <person name="Thomas B.C."/>
            <person name="Singh A."/>
            <person name="Wilkins M.J."/>
            <person name="Karaoz U."/>
            <person name="Brodie E.L."/>
            <person name="Williams K.H."/>
            <person name="Hubbard S.S."/>
            <person name="Banfield J.F."/>
        </authorList>
    </citation>
    <scope>NUCLEOTIDE SEQUENCE [LARGE SCALE GENOMIC DNA]</scope>
</reference>
<dbReference type="AlphaFoldDB" id="A0A1G2D438"/>